<comment type="similarity">
    <text evidence="2">Belongs to the TsaE family.</text>
</comment>
<dbReference type="SUPFAM" id="SSF52540">
    <property type="entry name" value="P-loop containing nucleoside triphosphate hydrolases"/>
    <property type="match status" value="1"/>
</dbReference>
<keyword evidence="7" id="KW-0547">Nucleotide-binding</keyword>
<evidence type="ECO:0000313" key="12">
    <source>
        <dbReference type="Proteomes" id="UP000660861"/>
    </source>
</evidence>
<keyword evidence="5" id="KW-0819">tRNA processing</keyword>
<dbReference type="GO" id="GO:0005524">
    <property type="term" value="F:ATP binding"/>
    <property type="evidence" value="ECO:0007669"/>
    <property type="project" value="UniProtKB-KW"/>
</dbReference>
<comment type="subcellular location">
    <subcellularLocation>
        <location evidence="1">Cytoplasm</location>
    </subcellularLocation>
</comment>
<name>A0A926IBY4_9FIRM</name>
<evidence type="ECO:0000256" key="7">
    <source>
        <dbReference type="ARBA" id="ARBA00022741"/>
    </source>
</evidence>
<evidence type="ECO:0000256" key="3">
    <source>
        <dbReference type="ARBA" id="ARBA00019010"/>
    </source>
</evidence>
<reference evidence="11" key="1">
    <citation type="submission" date="2020-08" db="EMBL/GenBank/DDBJ databases">
        <title>Genome public.</title>
        <authorList>
            <person name="Liu C."/>
            <person name="Sun Q."/>
        </authorList>
    </citation>
    <scope>NUCLEOTIDE SEQUENCE</scope>
    <source>
        <strain evidence="11">NSJ-54</strain>
    </source>
</reference>
<dbReference type="Pfam" id="PF02367">
    <property type="entry name" value="TsaE"/>
    <property type="match status" value="1"/>
</dbReference>
<protein>
    <recommendedName>
        <fullName evidence="3">tRNA threonylcarbamoyladenosine biosynthesis protein TsaE</fullName>
    </recommendedName>
    <alternativeName>
        <fullName evidence="10">t(6)A37 threonylcarbamoyladenosine biosynthesis protein TsaE</fullName>
    </alternativeName>
</protein>
<dbReference type="Proteomes" id="UP000660861">
    <property type="component" value="Unassembled WGS sequence"/>
</dbReference>
<dbReference type="RefSeq" id="WP_262397862.1">
    <property type="nucleotide sequence ID" value="NZ_JACRTC010000005.1"/>
</dbReference>
<evidence type="ECO:0000256" key="9">
    <source>
        <dbReference type="ARBA" id="ARBA00022842"/>
    </source>
</evidence>
<keyword evidence="8" id="KW-0067">ATP-binding</keyword>
<keyword evidence="12" id="KW-1185">Reference proteome</keyword>
<evidence type="ECO:0000256" key="8">
    <source>
        <dbReference type="ARBA" id="ARBA00022840"/>
    </source>
</evidence>
<evidence type="ECO:0000256" key="5">
    <source>
        <dbReference type="ARBA" id="ARBA00022694"/>
    </source>
</evidence>
<evidence type="ECO:0000313" key="11">
    <source>
        <dbReference type="EMBL" id="MBC8570768.1"/>
    </source>
</evidence>
<evidence type="ECO:0000256" key="2">
    <source>
        <dbReference type="ARBA" id="ARBA00007599"/>
    </source>
</evidence>
<evidence type="ECO:0000256" key="6">
    <source>
        <dbReference type="ARBA" id="ARBA00022723"/>
    </source>
</evidence>
<accession>A0A926IBY4</accession>
<dbReference type="GO" id="GO:0046872">
    <property type="term" value="F:metal ion binding"/>
    <property type="evidence" value="ECO:0007669"/>
    <property type="project" value="UniProtKB-KW"/>
</dbReference>
<evidence type="ECO:0000256" key="4">
    <source>
        <dbReference type="ARBA" id="ARBA00022490"/>
    </source>
</evidence>
<dbReference type="InterPro" id="IPR027417">
    <property type="entry name" value="P-loop_NTPase"/>
</dbReference>
<dbReference type="GO" id="GO:0005737">
    <property type="term" value="C:cytoplasm"/>
    <property type="evidence" value="ECO:0007669"/>
    <property type="project" value="UniProtKB-SubCell"/>
</dbReference>
<keyword evidence="9" id="KW-0460">Magnesium</keyword>
<evidence type="ECO:0000256" key="1">
    <source>
        <dbReference type="ARBA" id="ARBA00004496"/>
    </source>
</evidence>
<dbReference type="EMBL" id="JACRTC010000005">
    <property type="protein sequence ID" value="MBC8570768.1"/>
    <property type="molecule type" value="Genomic_DNA"/>
</dbReference>
<dbReference type="Gene3D" id="3.40.50.300">
    <property type="entry name" value="P-loop containing nucleotide triphosphate hydrolases"/>
    <property type="match status" value="1"/>
</dbReference>
<dbReference type="NCBIfam" id="TIGR00150">
    <property type="entry name" value="T6A_YjeE"/>
    <property type="match status" value="1"/>
</dbReference>
<dbReference type="PANTHER" id="PTHR33540">
    <property type="entry name" value="TRNA THREONYLCARBAMOYLADENOSINE BIOSYNTHESIS PROTEIN TSAE"/>
    <property type="match status" value="1"/>
</dbReference>
<keyword evidence="4" id="KW-0963">Cytoplasm</keyword>
<dbReference type="PANTHER" id="PTHR33540:SF2">
    <property type="entry name" value="TRNA THREONYLCARBAMOYLADENOSINE BIOSYNTHESIS PROTEIN TSAE"/>
    <property type="match status" value="1"/>
</dbReference>
<sequence length="142" mass="15943">MKHFISHSPKETEQIAEAMARKLRPGDVIAFEGGLGAGKTAFTRGLVRGLQIPADVSSPTFALVNEYRGEERTLYHFDMYRVESFEDLYSTGFFDYLDGESILAIEWSENIFGALPDGVITVQIEPKGEDCREITIKGDDRF</sequence>
<dbReference type="InterPro" id="IPR003442">
    <property type="entry name" value="T6A_TsaE"/>
</dbReference>
<evidence type="ECO:0000256" key="10">
    <source>
        <dbReference type="ARBA" id="ARBA00032441"/>
    </source>
</evidence>
<dbReference type="GO" id="GO:0002949">
    <property type="term" value="P:tRNA threonylcarbamoyladenosine modification"/>
    <property type="evidence" value="ECO:0007669"/>
    <property type="project" value="InterPro"/>
</dbReference>
<comment type="caution">
    <text evidence="11">The sequence shown here is derived from an EMBL/GenBank/DDBJ whole genome shotgun (WGS) entry which is preliminary data.</text>
</comment>
<dbReference type="AlphaFoldDB" id="A0A926IBY4"/>
<organism evidence="11 12">
    <name type="scientific">Zongyangia hominis</name>
    <dbReference type="NCBI Taxonomy" id="2763677"/>
    <lineage>
        <taxon>Bacteria</taxon>
        <taxon>Bacillati</taxon>
        <taxon>Bacillota</taxon>
        <taxon>Clostridia</taxon>
        <taxon>Eubacteriales</taxon>
        <taxon>Oscillospiraceae</taxon>
        <taxon>Zongyangia</taxon>
    </lineage>
</organism>
<gene>
    <name evidence="11" type="primary">tsaE</name>
    <name evidence="11" type="ORF">H8709_08000</name>
</gene>
<keyword evidence="6" id="KW-0479">Metal-binding</keyword>
<proteinExistence type="inferred from homology"/>